<organism evidence="3 4">
    <name type="scientific">Candidatus Portnoybacteria bacterium CG11_big_fil_rev_8_21_14_0_20_40_15</name>
    <dbReference type="NCBI Taxonomy" id="1974817"/>
    <lineage>
        <taxon>Bacteria</taxon>
        <taxon>Candidatus Portnoyibacteriota</taxon>
    </lineage>
</organism>
<feature type="transmembrane region" description="Helical" evidence="2">
    <location>
        <begin position="51"/>
        <end position="70"/>
    </location>
</feature>
<name>A0A2H0KTI3_9BACT</name>
<keyword evidence="2" id="KW-1133">Transmembrane helix</keyword>
<keyword evidence="1" id="KW-0175">Coiled coil</keyword>
<evidence type="ECO:0000313" key="3">
    <source>
        <dbReference type="EMBL" id="PIQ75426.1"/>
    </source>
</evidence>
<sequence>MDIFEKQQRIESINGIIKVRWFIIAIILGLGFILKAKYFGQWGTGFGENFALAYLKMGILGLMAFSYNFFFWLFMRRLGRKPLEKISERALSIMSILQIVPDQLICTLVYYNTGTVDSMSFVYYFISVFLASSIYKTRGIILTGLLSGFLCTTLLIIEYQGLIPHFNTYQGVTLFGSPYVTRGKIITFIFYISVMTFAAAFLSNLIRSREKKLRQERDKVTEQSQVLTVQTQELTKTKDYLHEALTKSDAARVEIEKTKTELEKANLELQAKLRELEKYGQVTTGRELKMMELKEKIKTLEKRIEELEK</sequence>
<comment type="caution">
    <text evidence="3">The sequence shown here is derived from an EMBL/GenBank/DDBJ whole genome shotgun (WGS) entry which is preliminary data.</text>
</comment>
<feature type="transmembrane region" description="Helical" evidence="2">
    <location>
        <begin position="140"/>
        <end position="157"/>
    </location>
</feature>
<keyword evidence="2" id="KW-0812">Transmembrane</keyword>
<keyword evidence="2" id="KW-0472">Membrane</keyword>
<evidence type="ECO:0000313" key="4">
    <source>
        <dbReference type="Proteomes" id="UP000229317"/>
    </source>
</evidence>
<feature type="transmembrane region" description="Helical" evidence="2">
    <location>
        <begin position="21"/>
        <end position="39"/>
    </location>
</feature>
<accession>A0A2H0KTI3</accession>
<feature type="non-terminal residue" evidence="3">
    <location>
        <position position="309"/>
    </location>
</feature>
<proteinExistence type="predicted"/>
<evidence type="ECO:0000256" key="1">
    <source>
        <dbReference type="SAM" id="Coils"/>
    </source>
</evidence>
<feature type="transmembrane region" description="Helical" evidence="2">
    <location>
        <begin position="185"/>
        <end position="206"/>
    </location>
</feature>
<dbReference type="AlphaFoldDB" id="A0A2H0KTI3"/>
<protein>
    <submittedName>
        <fullName evidence="3">Uncharacterized protein</fullName>
    </submittedName>
</protein>
<dbReference type="EMBL" id="PCVO01000021">
    <property type="protein sequence ID" value="PIQ75426.1"/>
    <property type="molecule type" value="Genomic_DNA"/>
</dbReference>
<dbReference type="Proteomes" id="UP000229317">
    <property type="component" value="Unassembled WGS sequence"/>
</dbReference>
<feature type="coiled-coil region" evidence="1">
    <location>
        <begin position="248"/>
        <end position="282"/>
    </location>
</feature>
<evidence type="ECO:0000256" key="2">
    <source>
        <dbReference type="SAM" id="Phobius"/>
    </source>
</evidence>
<reference evidence="3 4" key="1">
    <citation type="submission" date="2017-09" db="EMBL/GenBank/DDBJ databases">
        <title>Depth-based differentiation of microbial function through sediment-hosted aquifers and enrichment of novel symbionts in the deep terrestrial subsurface.</title>
        <authorList>
            <person name="Probst A.J."/>
            <person name="Ladd B."/>
            <person name="Jarett J.K."/>
            <person name="Geller-Mcgrath D.E."/>
            <person name="Sieber C.M."/>
            <person name="Emerson J.B."/>
            <person name="Anantharaman K."/>
            <person name="Thomas B.C."/>
            <person name="Malmstrom R."/>
            <person name="Stieglmeier M."/>
            <person name="Klingl A."/>
            <person name="Woyke T."/>
            <person name="Ryan C.M."/>
            <person name="Banfield J.F."/>
        </authorList>
    </citation>
    <scope>NUCLEOTIDE SEQUENCE [LARGE SCALE GENOMIC DNA]</scope>
    <source>
        <strain evidence="3">CG11_big_fil_rev_8_21_14_0_20_40_15</strain>
    </source>
</reference>
<gene>
    <name evidence="3" type="ORF">COV84_01470</name>
</gene>